<name>A0A0F6MT37_TREDN</name>
<dbReference type="EMBL" id="AGDY01000002">
    <property type="protein sequence ID" value="EMB24543.1"/>
    <property type="molecule type" value="Genomic_DNA"/>
</dbReference>
<dbReference type="AlphaFoldDB" id="A0A0F6MT37"/>
<reference evidence="1" key="1">
    <citation type="submission" date="2012-01" db="EMBL/GenBank/DDBJ databases">
        <title>The Genome Sequence of Treponema denticola OTK.</title>
        <authorList>
            <consortium name="The Broad Institute Genome Sequencing Platform"/>
            <person name="Earl A."/>
            <person name="Ward D."/>
            <person name="Feldgarden M."/>
            <person name="Gevers D."/>
            <person name="Blanton J.M."/>
            <person name="Fenno C.J."/>
            <person name="Baranova O.V."/>
            <person name="Mathney J."/>
            <person name="Dewhirst F.E."/>
            <person name="Izard J."/>
            <person name="Young S.K."/>
            <person name="Zeng Q."/>
            <person name="Gargeya S."/>
            <person name="Fitzgerald M."/>
            <person name="Haas B."/>
            <person name="Abouelleil A."/>
            <person name="Alvarado L."/>
            <person name="Arachchi H.M."/>
            <person name="Berlin A."/>
            <person name="Chapman S.B."/>
            <person name="Gearin G."/>
            <person name="Goldberg J."/>
            <person name="Griggs A."/>
            <person name="Gujja S."/>
            <person name="Hansen M."/>
            <person name="Heiman D."/>
            <person name="Howarth C."/>
            <person name="Larimer J."/>
            <person name="Lui A."/>
            <person name="MacDonald P.J.P."/>
            <person name="McCowen C."/>
            <person name="Montmayeur A."/>
            <person name="Murphy C."/>
            <person name="Neiman D."/>
            <person name="Pearson M."/>
            <person name="Priest M."/>
            <person name="Roberts A."/>
            <person name="Saif S."/>
            <person name="Shea T."/>
            <person name="Sisk P."/>
            <person name="Stolte C."/>
            <person name="Sykes S."/>
            <person name="Wortman J."/>
            <person name="Nusbaum C."/>
            <person name="Birren B."/>
        </authorList>
    </citation>
    <scope>NUCLEOTIDE SEQUENCE [LARGE SCALE GENOMIC DNA]</scope>
    <source>
        <strain evidence="1">OTK</strain>
    </source>
</reference>
<organism evidence="1">
    <name type="scientific">Treponema denticola OTK</name>
    <dbReference type="NCBI Taxonomy" id="999434"/>
    <lineage>
        <taxon>Bacteria</taxon>
        <taxon>Pseudomonadati</taxon>
        <taxon>Spirochaetota</taxon>
        <taxon>Spirochaetia</taxon>
        <taxon>Spirochaetales</taxon>
        <taxon>Treponemataceae</taxon>
        <taxon>Treponema</taxon>
    </lineage>
</organism>
<protein>
    <recommendedName>
        <fullName evidence="2">Lipoprotein</fullName>
    </recommendedName>
</protein>
<dbReference type="HOGENOM" id="CLU_2083837_0_0_12"/>
<dbReference type="RefSeq" id="WP_002690321.1">
    <property type="nucleotide sequence ID" value="NZ_CM001797.1"/>
</dbReference>
<evidence type="ECO:0000313" key="1">
    <source>
        <dbReference type="EMBL" id="EMB24543.1"/>
    </source>
</evidence>
<accession>A0A0F6MT37</accession>
<gene>
    <name evidence="1" type="ORF">HMPREF9723_00231</name>
</gene>
<dbReference type="Proteomes" id="UP000011701">
    <property type="component" value="Chromosome"/>
</dbReference>
<dbReference type="PROSITE" id="PS51257">
    <property type="entry name" value="PROKAR_LIPOPROTEIN"/>
    <property type="match status" value="1"/>
</dbReference>
<comment type="caution">
    <text evidence="1">The sequence shown here is derived from an EMBL/GenBank/DDBJ whole genome shotgun (WGS) entry which is preliminary data.</text>
</comment>
<dbReference type="PATRIC" id="fig|999434.4.peg.241"/>
<sequence length="118" mass="13627">MKQKKVIKLLIGVMMVSATLLLFGCTTLDLNSVFLGKEDTSISWEMVELQKIPSMNKLDKLSNTSKEASAIYRYADRAHAEEKKWYKFTAAEKPGEEYYAYKDTNGNISKWEVYKKKQ</sequence>
<proteinExistence type="predicted"/>
<evidence type="ECO:0008006" key="2">
    <source>
        <dbReference type="Google" id="ProtNLM"/>
    </source>
</evidence>